<feature type="compositionally biased region" description="Low complexity" evidence="6">
    <location>
        <begin position="622"/>
        <end position="637"/>
    </location>
</feature>
<feature type="region of interest" description="Disordered" evidence="6">
    <location>
        <begin position="71"/>
        <end position="96"/>
    </location>
</feature>
<evidence type="ECO:0000256" key="5">
    <source>
        <dbReference type="ARBA" id="ARBA00023242"/>
    </source>
</evidence>
<proteinExistence type="predicted"/>
<organism evidence="8 9">
    <name type="scientific">Tanacetum coccineum</name>
    <dbReference type="NCBI Taxonomy" id="301880"/>
    <lineage>
        <taxon>Eukaryota</taxon>
        <taxon>Viridiplantae</taxon>
        <taxon>Streptophyta</taxon>
        <taxon>Embryophyta</taxon>
        <taxon>Tracheophyta</taxon>
        <taxon>Spermatophyta</taxon>
        <taxon>Magnoliopsida</taxon>
        <taxon>eudicotyledons</taxon>
        <taxon>Gunneridae</taxon>
        <taxon>Pentapetalae</taxon>
        <taxon>asterids</taxon>
        <taxon>campanulids</taxon>
        <taxon>Asterales</taxon>
        <taxon>Asteraceae</taxon>
        <taxon>Asteroideae</taxon>
        <taxon>Anthemideae</taxon>
        <taxon>Anthemidinae</taxon>
        <taxon>Tanacetum</taxon>
    </lineage>
</organism>
<accession>A0ABQ4WRY1</accession>
<reference evidence="8" key="2">
    <citation type="submission" date="2022-01" db="EMBL/GenBank/DDBJ databases">
        <authorList>
            <person name="Yamashiro T."/>
            <person name="Shiraishi A."/>
            <person name="Satake H."/>
            <person name="Nakayama K."/>
        </authorList>
    </citation>
    <scope>NUCLEOTIDE SEQUENCE</scope>
</reference>
<evidence type="ECO:0000256" key="3">
    <source>
        <dbReference type="ARBA" id="ARBA00023125"/>
    </source>
</evidence>
<dbReference type="Pfam" id="PF25597">
    <property type="entry name" value="SH3_retrovirus"/>
    <property type="match status" value="1"/>
</dbReference>
<dbReference type="PROSITE" id="PS50863">
    <property type="entry name" value="B3"/>
    <property type="match status" value="3"/>
</dbReference>
<dbReference type="SUPFAM" id="SSF101936">
    <property type="entry name" value="DNA-binding pseudobarrel domain"/>
    <property type="match status" value="4"/>
</dbReference>
<dbReference type="InterPro" id="IPR015300">
    <property type="entry name" value="DNA-bd_pseudobarrel_sf"/>
</dbReference>
<reference evidence="8" key="1">
    <citation type="journal article" date="2022" name="Int. J. Mol. Sci.">
        <title>Draft Genome of Tanacetum Coccineum: Genomic Comparison of Closely Related Tanacetum-Family Plants.</title>
        <authorList>
            <person name="Yamashiro T."/>
            <person name="Shiraishi A."/>
            <person name="Nakayama K."/>
            <person name="Satake H."/>
        </authorList>
    </citation>
    <scope>NUCLEOTIDE SEQUENCE</scope>
</reference>
<feature type="compositionally biased region" description="Acidic residues" evidence="6">
    <location>
        <begin position="79"/>
        <end position="95"/>
    </location>
</feature>
<keyword evidence="3" id="KW-0238">DNA-binding</keyword>
<keyword evidence="4" id="KW-0804">Transcription</keyword>
<evidence type="ECO:0000256" key="6">
    <source>
        <dbReference type="SAM" id="MobiDB-lite"/>
    </source>
</evidence>
<dbReference type="PANTHER" id="PTHR31674">
    <property type="entry name" value="B3 DOMAIN-CONTAINING PROTEIN REM-LIKE 3-RELATED"/>
    <property type="match status" value="1"/>
</dbReference>
<keyword evidence="2" id="KW-0805">Transcription regulation</keyword>
<dbReference type="InterPro" id="IPR039218">
    <property type="entry name" value="REM_fam"/>
</dbReference>
<feature type="region of interest" description="Disordered" evidence="6">
    <location>
        <begin position="189"/>
        <end position="210"/>
    </location>
</feature>
<dbReference type="Proteomes" id="UP001151760">
    <property type="component" value="Unassembled WGS sequence"/>
</dbReference>
<evidence type="ECO:0000256" key="2">
    <source>
        <dbReference type="ARBA" id="ARBA00023015"/>
    </source>
</evidence>
<keyword evidence="5" id="KW-0539">Nucleus</keyword>
<evidence type="ECO:0000313" key="9">
    <source>
        <dbReference type="Proteomes" id="UP001151760"/>
    </source>
</evidence>
<sequence length="682" mass="77956">MAVQLDNQLKWTKIYFVASGWKEFLRDTDISEGDICVFKYIRSEDKICLAKITKKKNLARPLPPAIESPVTEVDAAAASDDDDENEDAERVDDGDPSFVATINGWMLHMPADFVRSAGIDTKKTLTLLGLDGYEKEMPVRYDKKGYYYVAKGWPEFRRINAILEGDKCVFKFITSDDKLCLATISKKKTPTSPLPPAATEDDDEDDNEDVERVDDEDPFFVATINHKFMLRLPSDFVALAKIDTKENIIIRSLDGNERQIPMQSYKQFKLTWYHFSIEWPSFRRSNNISKGDECVFKYIRCEDKMCLVKVTKRKTQARSSPPAAVAIETEVDDGLDDKDEDEDADFDDDDDPFFVVTLTQHNFKGCLLRMPVDFVRSAGIGTKKTITLKSLDGYEKEMPVRFETNYHYQAKRYYLRKGWTDFARSNNISVGDTCVFKFVVSEDKLCLAKITKAPTTEVDDDVEIDSGMDDKEADKVVELADGVDDGDPFFVVTITTIHKSMLLSFYIHNHKDHLGKFDEKADDGYLLGYSLVSKAFRVFNTRRQQTEETYHITFDESPEAIKFSKPSVDNINIAESERYPPDEYLHPYEPSQRYQTNSNDVSFIEPYECPEPVVLETKVSSDQNDQTDQNDQPVQNDEILNDDHSEHSNHTNDEQIIDSLPNTKDIQISEHLSSPNTKDTSA</sequence>
<evidence type="ECO:0000313" key="8">
    <source>
        <dbReference type="EMBL" id="GJS55659.1"/>
    </source>
</evidence>
<feature type="domain" description="TF-B3" evidence="7">
    <location>
        <begin position="353"/>
        <end position="453"/>
    </location>
</feature>
<dbReference type="SMART" id="SM01019">
    <property type="entry name" value="B3"/>
    <property type="match status" value="3"/>
</dbReference>
<protein>
    <submittedName>
        <fullName evidence="8">Retrovirus-related pol polyprotein from transposon TNT 1-94</fullName>
    </submittedName>
</protein>
<comment type="caution">
    <text evidence="8">The sequence shown here is derived from an EMBL/GenBank/DDBJ whole genome shotgun (WGS) entry which is preliminary data.</text>
</comment>
<comment type="subcellular location">
    <subcellularLocation>
        <location evidence="1">Nucleus</location>
    </subcellularLocation>
</comment>
<evidence type="ECO:0000256" key="4">
    <source>
        <dbReference type="ARBA" id="ARBA00023163"/>
    </source>
</evidence>
<dbReference type="Pfam" id="PF02362">
    <property type="entry name" value="B3"/>
    <property type="match status" value="2"/>
</dbReference>
<name>A0ABQ4WRY1_9ASTR</name>
<feature type="compositionally biased region" description="Basic and acidic residues" evidence="6">
    <location>
        <begin position="641"/>
        <end position="653"/>
    </location>
</feature>
<dbReference type="Gene3D" id="2.40.330.10">
    <property type="entry name" value="DNA-binding pseudobarrel domain"/>
    <property type="match status" value="4"/>
</dbReference>
<feature type="compositionally biased region" description="Polar residues" evidence="6">
    <location>
        <begin position="660"/>
        <end position="682"/>
    </location>
</feature>
<gene>
    <name evidence="8" type="ORF">Tco_0629021</name>
</gene>
<feature type="domain" description="TF-B3" evidence="7">
    <location>
        <begin position="107"/>
        <end position="187"/>
    </location>
</feature>
<keyword evidence="9" id="KW-1185">Reference proteome</keyword>
<evidence type="ECO:0000256" key="1">
    <source>
        <dbReference type="ARBA" id="ARBA00004123"/>
    </source>
</evidence>
<dbReference type="InterPro" id="IPR003340">
    <property type="entry name" value="B3_DNA-bd"/>
</dbReference>
<feature type="compositionally biased region" description="Acidic residues" evidence="6">
    <location>
        <begin position="199"/>
        <end position="210"/>
    </location>
</feature>
<feature type="domain" description="TF-B3" evidence="7">
    <location>
        <begin position="1"/>
        <end position="55"/>
    </location>
</feature>
<dbReference type="CDD" id="cd10017">
    <property type="entry name" value="B3_DNA"/>
    <property type="match status" value="2"/>
</dbReference>
<dbReference type="InterPro" id="IPR057670">
    <property type="entry name" value="SH3_retrovirus"/>
</dbReference>
<feature type="region of interest" description="Disordered" evidence="6">
    <location>
        <begin position="619"/>
        <end position="682"/>
    </location>
</feature>
<dbReference type="EMBL" id="BQNB010008883">
    <property type="protein sequence ID" value="GJS55659.1"/>
    <property type="molecule type" value="Genomic_DNA"/>
</dbReference>
<evidence type="ECO:0000259" key="7">
    <source>
        <dbReference type="PROSITE" id="PS50863"/>
    </source>
</evidence>
<dbReference type="PANTHER" id="PTHR31674:SF25">
    <property type="entry name" value="B3 DOMAIN-CONTAINING TRANSCRIPTION FACTOR VRN1-LIKE"/>
    <property type="match status" value="1"/>
</dbReference>